<feature type="domain" description="SH3b" evidence="2">
    <location>
        <begin position="146"/>
        <end position="203"/>
    </location>
</feature>
<dbReference type="Gene3D" id="2.30.30.40">
    <property type="entry name" value="SH3 Domains"/>
    <property type="match status" value="1"/>
</dbReference>
<dbReference type="Pfam" id="PF08239">
    <property type="entry name" value="SH3_3"/>
    <property type="match status" value="1"/>
</dbReference>
<keyword evidence="4" id="KW-1185">Reference proteome</keyword>
<feature type="signal peptide" evidence="1">
    <location>
        <begin position="1"/>
        <end position="25"/>
    </location>
</feature>
<evidence type="ECO:0000256" key="1">
    <source>
        <dbReference type="SAM" id="SignalP"/>
    </source>
</evidence>
<dbReference type="Proteomes" id="UP001576784">
    <property type="component" value="Unassembled WGS sequence"/>
</dbReference>
<organism evidence="3 4">
    <name type="scientific">Floridaenema flaviceps BLCC-F50</name>
    <dbReference type="NCBI Taxonomy" id="3153642"/>
    <lineage>
        <taxon>Bacteria</taxon>
        <taxon>Bacillati</taxon>
        <taxon>Cyanobacteriota</taxon>
        <taxon>Cyanophyceae</taxon>
        <taxon>Oscillatoriophycideae</taxon>
        <taxon>Aerosakkonematales</taxon>
        <taxon>Aerosakkonemataceae</taxon>
        <taxon>Floridanema</taxon>
        <taxon>Floridanema flaviceps</taxon>
    </lineage>
</organism>
<keyword evidence="1" id="KW-0732">Signal</keyword>
<accession>A0ABV4XZD7</accession>
<sequence>MSQKPLIKAAAFSSVLLLIALPVNAKPGDPNGAKNQPETGWSLWQRWDKIKTADFEIGLSHIDLGGMMEFENACFGEVGAPDAEKRKSQTYWFRVSNDVDRYGIGTVEVGCWQDDKFKLTQSVTALKNGLTFSDVYCRKVRVQKDDGLVIRAEADANSRVVGRVKNGQTVEISKVPPETKIQDGRSWIKVNSPIEGWVSNGMLGSKGNLQFCKEF</sequence>
<protein>
    <submittedName>
        <fullName evidence="3">SH3 domain-containing protein</fullName>
    </submittedName>
</protein>
<evidence type="ECO:0000259" key="2">
    <source>
        <dbReference type="Pfam" id="PF08239"/>
    </source>
</evidence>
<evidence type="ECO:0000313" key="3">
    <source>
        <dbReference type="EMBL" id="MFB2897099.1"/>
    </source>
</evidence>
<dbReference type="InterPro" id="IPR003646">
    <property type="entry name" value="SH3-like_bac-type"/>
</dbReference>
<name>A0ABV4XZD7_9CYAN</name>
<gene>
    <name evidence="3" type="ORF">ACE1CI_29645</name>
</gene>
<comment type="caution">
    <text evidence="3">The sequence shown here is derived from an EMBL/GenBank/DDBJ whole genome shotgun (WGS) entry which is preliminary data.</text>
</comment>
<feature type="chain" id="PRO_5045375873" evidence="1">
    <location>
        <begin position="26"/>
        <end position="215"/>
    </location>
</feature>
<evidence type="ECO:0000313" key="4">
    <source>
        <dbReference type="Proteomes" id="UP001576784"/>
    </source>
</evidence>
<reference evidence="3 4" key="1">
    <citation type="submission" date="2024-09" db="EMBL/GenBank/DDBJ databases">
        <title>Floridaenema gen nov. (Aerosakkonemataceae, Aerosakkonematales ord. nov., Cyanobacteria) from benthic tropical and subtropical fresh waters, with the description of four new species.</title>
        <authorList>
            <person name="Moretto J.A."/>
            <person name="Berthold D.E."/>
            <person name="Lefler F.W."/>
            <person name="Huang I.-S."/>
            <person name="Laughinghouse H. IV."/>
        </authorList>
    </citation>
    <scope>NUCLEOTIDE SEQUENCE [LARGE SCALE GENOMIC DNA]</scope>
    <source>
        <strain evidence="3 4">BLCC-F50</strain>
    </source>
</reference>
<proteinExistence type="predicted"/>
<dbReference type="EMBL" id="JBHFNR010000237">
    <property type="protein sequence ID" value="MFB2897099.1"/>
    <property type="molecule type" value="Genomic_DNA"/>
</dbReference>
<dbReference type="RefSeq" id="WP_413266714.1">
    <property type="nucleotide sequence ID" value="NZ_JBHFNR010000237.1"/>
</dbReference>